<evidence type="ECO:0000313" key="1">
    <source>
        <dbReference type="EMBL" id="NSG84285.1"/>
    </source>
</evidence>
<reference evidence="1 2" key="1">
    <citation type="journal article" date="2020" name="Cell Host Microbe">
        <title>Functional and Genomic Variation between Human-Derived Isolates of Lachnospiraceae Reveals Inter- and Intra-Species Diversity.</title>
        <authorList>
            <person name="Sorbara M.T."/>
            <person name="Littmann E.R."/>
            <person name="Fontana E."/>
            <person name="Moody T.U."/>
            <person name="Kohout C.E."/>
            <person name="Gjonbalaj M."/>
            <person name="Eaton V."/>
            <person name="Seok R."/>
            <person name="Leiner I.M."/>
            <person name="Pamer E.G."/>
        </authorList>
    </citation>
    <scope>NUCLEOTIDE SEQUENCE [LARGE SCALE GENOMIC DNA]</scope>
    <source>
        <strain evidence="1 2">MSK.17.74</strain>
    </source>
</reference>
<keyword evidence="2" id="KW-1185">Reference proteome</keyword>
<comment type="caution">
    <text evidence="1">The sequence shown here is derived from an EMBL/GenBank/DDBJ whole genome shotgun (WGS) entry which is preliminary data.</text>
</comment>
<gene>
    <name evidence="1" type="ORF">G5B17_02275</name>
</gene>
<sequence length="177" mass="20347">MISLKINASNLNKAARKFRKLADSIETAEKKTNEEIPKKAAPEIENASRFAVEDWYMSFNPEYYERTESLLNVYDVKPLSGEINVNLSSDELGGHRVGNDYIYEYIFKQGYHGGAIDGPEHPAPGTPYWRTGFNFSEWGRPAPKTTSAYMLMQKYISEKKDPIKELTWSTFIGYLKW</sequence>
<dbReference type="Proteomes" id="UP001644719">
    <property type="component" value="Unassembled WGS sequence"/>
</dbReference>
<protein>
    <submittedName>
        <fullName evidence="1">Uncharacterized protein</fullName>
    </submittedName>
</protein>
<dbReference type="EMBL" id="JAAITS010000004">
    <property type="protein sequence ID" value="NSG84285.1"/>
    <property type="molecule type" value="Genomic_DNA"/>
</dbReference>
<name>A0ABX2H4U2_9FIRM</name>
<proteinExistence type="predicted"/>
<evidence type="ECO:0000313" key="2">
    <source>
        <dbReference type="Proteomes" id="UP001644719"/>
    </source>
</evidence>
<dbReference type="RefSeq" id="WP_118583580.1">
    <property type="nucleotide sequence ID" value="NZ_JAAITS010000004.1"/>
</dbReference>
<accession>A0ABX2H4U2</accession>
<organism evidence="1 2">
    <name type="scientific">Blautia faecis</name>
    <dbReference type="NCBI Taxonomy" id="871665"/>
    <lineage>
        <taxon>Bacteria</taxon>
        <taxon>Bacillati</taxon>
        <taxon>Bacillota</taxon>
        <taxon>Clostridia</taxon>
        <taxon>Lachnospirales</taxon>
        <taxon>Lachnospiraceae</taxon>
        <taxon>Blautia</taxon>
    </lineage>
</organism>